<evidence type="ECO:0000313" key="6">
    <source>
        <dbReference type="EMBL" id="PEG40882.1"/>
    </source>
</evidence>
<dbReference type="EMBL" id="PDCP01000008">
    <property type="protein sequence ID" value="PEG40882.1"/>
    <property type="molecule type" value="Genomic_DNA"/>
</dbReference>
<feature type="chain" id="PRO_5033756142" description="MPT63-like domain-containing protein" evidence="3">
    <location>
        <begin position="28"/>
        <end position="217"/>
    </location>
</feature>
<feature type="domain" description="MPT63-like" evidence="4">
    <location>
        <begin position="31"/>
        <end position="144"/>
    </location>
</feature>
<reference evidence="6 7" key="1">
    <citation type="submission" date="2017-10" db="EMBL/GenBank/DDBJ databases">
        <title>The new phylogeny of genus Mycobacterium.</title>
        <authorList>
            <person name="Tortoli E."/>
            <person name="Trovato A."/>
            <person name="Cirillo D.M."/>
        </authorList>
    </citation>
    <scope>NUCLEOTIDE SEQUENCE [LARGE SCALE GENOMIC DNA]</scope>
    <source>
        <strain evidence="6 7">CCUG37673</strain>
    </source>
</reference>
<evidence type="ECO:0000256" key="1">
    <source>
        <dbReference type="ARBA" id="ARBA00022729"/>
    </source>
</evidence>
<evidence type="ECO:0000256" key="3">
    <source>
        <dbReference type="SAM" id="SignalP"/>
    </source>
</evidence>
<sequence>MEIKKLAAAASVAAVMFSFGAVGQASAADAQVFGLQQTVNDPNGGQIGYTVTRFFPSGDAIPHPVTGQLYEATVRADAVNGIVTPAVGAFSAQTASGQNYPALVGFWVPQGLSEMALLPGGHTTGKVYFDAVGEPPTTVVFNGPGESFSWTEPSTEEPASEEEEATEEEAPAEEAPAEEAPAEEAPAEEAPAEDEGAGDEADSSGNADVAVEEEEEG</sequence>
<feature type="compositionally biased region" description="Acidic residues" evidence="2">
    <location>
        <begin position="154"/>
        <end position="202"/>
    </location>
</feature>
<keyword evidence="7" id="KW-1185">Reference proteome</keyword>
<dbReference type="EMBL" id="BLKS01000001">
    <property type="protein sequence ID" value="GFG52275.1"/>
    <property type="molecule type" value="Genomic_DNA"/>
</dbReference>
<reference evidence="5 8" key="2">
    <citation type="journal article" date="2019" name="Emerg. Microbes Infect.">
        <title>Comprehensive subspecies identification of 175 nontuberculous mycobacteria species based on 7547 genomic profiles.</title>
        <authorList>
            <person name="Matsumoto Y."/>
            <person name="Kinjo T."/>
            <person name="Motooka D."/>
            <person name="Nabeya D."/>
            <person name="Jung N."/>
            <person name="Uechi K."/>
            <person name="Horii T."/>
            <person name="Iida T."/>
            <person name="Fujita J."/>
            <person name="Nakamura S."/>
        </authorList>
    </citation>
    <scope>NUCLEOTIDE SEQUENCE [LARGE SCALE GENOMIC DNA]</scope>
    <source>
        <strain evidence="5 8">JCM 6377</strain>
    </source>
</reference>
<evidence type="ECO:0000313" key="8">
    <source>
        <dbReference type="Proteomes" id="UP000465302"/>
    </source>
</evidence>
<protein>
    <recommendedName>
        <fullName evidence="4">MPT63-like domain-containing protein</fullName>
    </recommendedName>
</protein>
<comment type="caution">
    <text evidence="6">The sequence shown here is derived from an EMBL/GenBank/DDBJ whole genome shotgun (WGS) entry which is preliminary data.</text>
</comment>
<dbReference type="AlphaFoldDB" id="A0A2A7N9U5"/>
<evidence type="ECO:0000313" key="7">
    <source>
        <dbReference type="Proteomes" id="UP000220914"/>
    </source>
</evidence>
<gene>
    <name evidence="6" type="ORF">CQY20_06300</name>
    <name evidence="5" type="ORF">MAGR_37160</name>
</gene>
<accession>A0A2A7N9U5</accession>
<name>A0A2A7N9U5_MYCAG</name>
<dbReference type="InterPro" id="IPR029050">
    <property type="entry name" value="Immunoprotect_excell_Ig-like"/>
</dbReference>
<reference evidence="5" key="3">
    <citation type="submission" date="2020-02" db="EMBL/GenBank/DDBJ databases">
        <authorList>
            <person name="Matsumoto Y."/>
            <person name="Motooka D."/>
            <person name="Nakamura S."/>
        </authorList>
    </citation>
    <scope>NUCLEOTIDE SEQUENCE</scope>
    <source>
        <strain evidence="5">JCM 6377</strain>
    </source>
</reference>
<dbReference type="Proteomes" id="UP000465302">
    <property type="component" value="Unassembled WGS sequence"/>
</dbReference>
<feature type="region of interest" description="Disordered" evidence="2">
    <location>
        <begin position="138"/>
        <end position="217"/>
    </location>
</feature>
<evidence type="ECO:0000259" key="4">
    <source>
        <dbReference type="Pfam" id="PF09167"/>
    </source>
</evidence>
<dbReference type="GO" id="GO:0005615">
    <property type="term" value="C:extracellular space"/>
    <property type="evidence" value="ECO:0007669"/>
    <property type="project" value="InterPro"/>
</dbReference>
<evidence type="ECO:0000256" key="2">
    <source>
        <dbReference type="SAM" id="MobiDB-lite"/>
    </source>
</evidence>
<dbReference type="OrthoDB" id="4762478at2"/>
<dbReference type="Gene3D" id="2.60.40.1240">
    <property type="match status" value="1"/>
</dbReference>
<dbReference type="Pfam" id="PF09167">
    <property type="entry name" value="DUF1942"/>
    <property type="match status" value="1"/>
</dbReference>
<keyword evidence="1 3" id="KW-0732">Signal</keyword>
<dbReference type="Proteomes" id="UP000220914">
    <property type="component" value="Unassembled WGS sequence"/>
</dbReference>
<organism evidence="6 7">
    <name type="scientific">Mycolicibacterium agri</name>
    <name type="common">Mycobacterium agri</name>
    <dbReference type="NCBI Taxonomy" id="36811"/>
    <lineage>
        <taxon>Bacteria</taxon>
        <taxon>Bacillati</taxon>
        <taxon>Actinomycetota</taxon>
        <taxon>Actinomycetes</taxon>
        <taxon>Mycobacteriales</taxon>
        <taxon>Mycobacteriaceae</taxon>
        <taxon>Mycolicibacterium</taxon>
    </lineage>
</organism>
<dbReference type="RefSeq" id="WP_097939112.1">
    <property type="nucleotide sequence ID" value="NZ_BLKS01000001.1"/>
</dbReference>
<feature type="signal peptide" evidence="3">
    <location>
        <begin position="1"/>
        <end position="27"/>
    </location>
</feature>
<dbReference type="SUPFAM" id="SSF81982">
    <property type="entry name" value="Antigen MPT63/MPB63 (immunoprotective extracellular protein)"/>
    <property type="match status" value="1"/>
</dbReference>
<proteinExistence type="predicted"/>
<dbReference type="InterPro" id="IPR015250">
    <property type="entry name" value="MPT63-like"/>
</dbReference>
<evidence type="ECO:0000313" key="5">
    <source>
        <dbReference type="EMBL" id="GFG52275.1"/>
    </source>
</evidence>